<gene>
    <name evidence="2" type="ORF">SI7747_01000542</name>
</gene>
<dbReference type="EMBL" id="CACRZD030000001">
    <property type="protein sequence ID" value="CAA6653952.1"/>
    <property type="molecule type" value="Genomic_DNA"/>
</dbReference>
<accession>A0A7I8IA87</accession>
<dbReference type="AlphaFoldDB" id="A0A7I8IA87"/>
<dbReference type="EMBL" id="LR743588">
    <property type="protein sequence ID" value="CAA2614145.1"/>
    <property type="molecule type" value="Genomic_DNA"/>
</dbReference>
<evidence type="ECO:0000313" key="3">
    <source>
        <dbReference type="Proteomes" id="UP001189122"/>
    </source>
</evidence>
<evidence type="ECO:0000313" key="2">
    <source>
        <dbReference type="EMBL" id="CAA2614145.1"/>
    </source>
</evidence>
<keyword evidence="3" id="KW-1185">Reference proteome</keyword>
<evidence type="ECO:0000256" key="1">
    <source>
        <dbReference type="SAM" id="MobiDB-lite"/>
    </source>
</evidence>
<dbReference type="Proteomes" id="UP001189122">
    <property type="component" value="Unassembled WGS sequence"/>
</dbReference>
<reference evidence="2 3" key="1">
    <citation type="submission" date="2019-12" db="EMBL/GenBank/DDBJ databases">
        <authorList>
            <person name="Scholz U."/>
            <person name="Mascher M."/>
            <person name="Fiebig A."/>
        </authorList>
    </citation>
    <scope>NUCLEOTIDE SEQUENCE</scope>
</reference>
<name>A0A7I8IA87_SPIIN</name>
<feature type="region of interest" description="Disordered" evidence="1">
    <location>
        <begin position="39"/>
        <end position="61"/>
    </location>
</feature>
<sequence length="182" mass="20095">MSSDELWRSICLSLSPSLSRHGRPYRHLFALLRMAAEQRRRRPPPPEISLGSSSSPWRCSGGRTGLLRSRPRWRFGRRWESSVPLRRRRRRWRGGGGSGGDGVEVLVDGASPAGLLLLGVVDGGLVAELGLRLGDRSGDDMEAEGRGRAVVGVTVGVLRVVGWRYVEVDDGLMYLQHFISPP</sequence>
<protein>
    <submittedName>
        <fullName evidence="2">Uncharacterized protein</fullName>
    </submittedName>
</protein>
<proteinExistence type="predicted"/>
<organism evidence="2">
    <name type="scientific">Spirodela intermedia</name>
    <name type="common">Intermediate duckweed</name>
    <dbReference type="NCBI Taxonomy" id="51605"/>
    <lineage>
        <taxon>Eukaryota</taxon>
        <taxon>Viridiplantae</taxon>
        <taxon>Streptophyta</taxon>
        <taxon>Embryophyta</taxon>
        <taxon>Tracheophyta</taxon>
        <taxon>Spermatophyta</taxon>
        <taxon>Magnoliopsida</taxon>
        <taxon>Liliopsida</taxon>
        <taxon>Araceae</taxon>
        <taxon>Lemnoideae</taxon>
        <taxon>Spirodela</taxon>
    </lineage>
</organism>